<dbReference type="EMBL" id="JAAMFJ010000001">
    <property type="protein sequence ID" value="MBS9335794.1"/>
    <property type="molecule type" value="Genomic_DNA"/>
</dbReference>
<organism evidence="2 3">
    <name type="scientific">Fructobacillus papyrifericola</name>
    <dbReference type="NCBI Taxonomy" id="2713172"/>
    <lineage>
        <taxon>Bacteria</taxon>
        <taxon>Bacillati</taxon>
        <taxon>Bacillota</taxon>
        <taxon>Bacilli</taxon>
        <taxon>Lactobacillales</taxon>
        <taxon>Lactobacillaceae</taxon>
        <taxon>Fructobacillus</taxon>
    </lineage>
</organism>
<gene>
    <name evidence="2" type="ORF">G6R28_00900</name>
</gene>
<feature type="transmembrane region" description="Helical" evidence="1">
    <location>
        <begin position="110"/>
        <end position="129"/>
    </location>
</feature>
<accession>A0ABS5QRG1</accession>
<name>A0ABS5QRG1_9LACO</name>
<reference evidence="2 3" key="1">
    <citation type="submission" date="2020-02" db="EMBL/GenBank/DDBJ databases">
        <title>Fructobacillus sp. isolated from paper mulberry of Taiwan.</title>
        <authorList>
            <person name="Lin S.-T."/>
        </authorList>
    </citation>
    <scope>NUCLEOTIDE SEQUENCE [LARGE SCALE GENOMIC DNA]</scope>
    <source>
        <strain evidence="2 3">M1-21</strain>
    </source>
</reference>
<feature type="transmembrane region" description="Helical" evidence="1">
    <location>
        <begin position="301"/>
        <end position="320"/>
    </location>
</feature>
<evidence type="ECO:0000313" key="2">
    <source>
        <dbReference type="EMBL" id="MBS9335794.1"/>
    </source>
</evidence>
<feature type="transmembrane region" description="Helical" evidence="1">
    <location>
        <begin position="362"/>
        <end position="379"/>
    </location>
</feature>
<proteinExistence type="predicted"/>
<keyword evidence="3" id="KW-1185">Reference proteome</keyword>
<dbReference type="RefSeq" id="WP_213792366.1">
    <property type="nucleotide sequence ID" value="NZ_JAAMFJ010000001.1"/>
</dbReference>
<keyword evidence="1" id="KW-0472">Membrane</keyword>
<evidence type="ECO:0008006" key="4">
    <source>
        <dbReference type="Google" id="ProtNLM"/>
    </source>
</evidence>
<feature type="transmembrane region" description="Helical" evidence="1">
    <location>
        <begin position="135"/>
        <end position="152"/>
    </location>
</feature>
<feature type="transmembrane region" description="Helical" evidence="1">
    <location>
        <begin position="271"/>
        <end position="294"/>
    </location>
</feature>
<evidence type="ECO:0000256" key="1">
    <source>
        <dbReference type="SAM" id="Phobius"/>
    </source>
</evidence>
<feature type="transmembrane region" description="Helical" evidence="1">
    <location>
        <begin position="550"/>
        <end position="571"/>
    </location>
</feature>
<feature type="transmembrane region" description="Helical" evidence="1">
    <location>
        <begin position="181"/>
        <end position="211"/>
    </location>
</feature>
<keyword evidence="1" id="KW-0812">Transmembrane</keyword>
<comment type="caution">
    <text evidence="2">The sequence shown here is derived from an EMBL/GenBank/DDBJ whole genome shotgun (WGS) entry which is preliminary data.</text>
</comment>
<dbReference type="Proteomes" id="UP000735205">
    <property type="component" value="Unassembled WGS sequence"/>
</dbReference>
<feature type="transmembrane region" description="Helical" evidence="1">
    <location>
        <begin position="82"/>
        <end position="103"/>
    </location>
</feature>
<evidence type="ECO:0000313" key="3">
    <source>
        <dbReference type="Proteomes" id="UP000735205"/>
    </source>
</evidence>
<feature type="transmembrane region" description="Helical" evidence="1">
    <location>
        <begin position="332"/>
        <end position="350"/>
    </location>
</feature>
<sequence length="586" mass="66776">MFSKNSTHHFFQSETLKEVYTFIGMLLFSFLLLNVLLIIPIRFNGDSFFHLSRMESIHGNPLNFLYPQNFLSLGRIGGTTNIFYPVGVLNFIVNLIPTNIGILGTYRLTVVLILYINILSMYSVLRYFIKAPLLNSFLASILWGTLIITFDIGTIGGEILAKIAFPFVAVGLYYFKKRNGWILLSFGLILSISSHILTSLFLIVFTLLYLLVEFIKTKKNKLNFVVKGMKAAIATVLGSQYIIFPMVMLYANNKINTPPQMASAFVDYQLVYLSGIITDPTFIVMAVFIILSIIYEKKYSIGILLFTLSGTTAFIWPYIFNHTILNIIQFPYRLFNWGICLAFVFAIITLSRIQIPIQWKKVVTISLLFLCFLLGTAIHKSFFSKVSNDTGYILTISKEDVIKSFQEGHDGQHLGEYGSFTGTIFNQPEVWSLMNYSDYSPSEGLNDPQTKFLFWDQKAKNIVAHRLTKNANDNIPTTHFKTTASEISFRPTKSISKSTIELPVMGYKANKVKVFINHSEIPFTIQDGRITIDAAVTAKDTVYIKQFIPLWRLIPFFVSTLTIVVLIFLILRKHLFVKSQTFWSKL</sequence>
<feature type="transmembrane region" description="Helical" evidence="1">
    <location>
        <begin position="231"/>
        <end position="251"/>
    </location>
</feature>
<keyword evidence="1" id="KW-1133">Transmembrane helix</keyword>
<feature type="transmembrane region" description="Helical" evidence="1">
    <location>
        <begin position="20"/>
        <end position="43"/>
    </location>
</feature>
<protein>
    <recommendedName>
        <fullName evidence="4">Membrane protein 6-pyruvoyl-tetrahydropterin synthase-related domain-containing protein</fullName>
    </recommendedName>
</protein>